<dbReference type="InterPro" id="IPR018062">
    <property type="entry name" value="HTH_AraC-typ_CS"/>
</dbReference>
<evidence type="ECO:0000256" key="3">
    <source>
        <dbReference type="ARBA" id="ARBA00023163"/>
    </source>
</evidence>
<organism evidence="6 7">
    <name type="scientific">Thalassospira marina</name>
    <dbReference type="NCBI Taxonomy" id="2048283"/>
    <lineage>
        <taxon>Bacteria</taxon>
        <taxon>Pseudomonadati</taxon>
        <taxon>Pseudomonadota</taxon>
        <taxon>Alphaproteobacteria</taxon>
        <taxon>Rhodospirillales</taxon>
        <taxon>Thalassospiraceae</taxon>
        <taxon>Thalassospira</taxon>
    </lineage>
</organism>
<dbReference type="Pfam" id="PF06719">
    <property type="entry name" value="AraC_N"/>
    <property type="match status" value="1"/>
</dbReference>
<dbReference type="InterPro" id="IPR009057">
    <property type="entry name" value="Homeodomain-like_sf"/>
</dbReference>
<dbReference type="Gene3D" id="1.10.10.60">
    <property type="entry name" value="Homeodomain-like"/>
    <property type="match status" value="2"/>
</dbReference>
<dbReference type="SMART" id="SM00342">
    <property type="entry name" value="HTH_ARAC"/>
    <property type="match status" value="1"/>
</dbReference>
<evidence type="ECO:0000259" key="5">
    <source>
        <dbReference type="PROSITE" id="PS01124"/>
    </source>
</evidence>
<sequence length="393" mass="44112">MAGVGRVLCAQYRPAKKAALLEPDMSRSRRAALWLPGLFLAQSYRSDAVWLCAQGANAIRCRKLDGRKCAACAVEDKMNEDRLRQNLADLIARHCQQAKRPTLIDGLTLYCARKPAMPVQTVYNPRLCVVVQGAKNIGLDGRDYRVDAQNCLAVMVDLPVTAAITDASDDSPHYALSLEFDRSLLAAVFMEMAYSKPLGETQQKPGLARTPLDENILEPLVRLVSLLSKPEDIGFMAPLALRELYYRLLRGAQGPLLCQIAMQGSYLTRVGLATGWLREHYAEPVQIEELARLAGMGRTTFHRYFRAITSFTPLQYRTHLRLQEARRRLMTEGEDISTIAFAMGYDSPSQFTREYRKTYGTAPRQDRAEFRKRAGLDASADAVENRHENRALP</sequence>
<feature type="compositionally biased region" description="Basic and acidic residues" evidence="4">
    <location>
        <begin position="383"/>
        <end position="393"/>
    </location>
</feature>
<keyword evidence="7" id="KW-1185">Reference proteome</keyword>
<feature type="region of interest" description="Disordered" evidence="4">
    <location>
        <begin position="374"/>
        <end position="393"/>
    </location>
</feature>
<evidence type="ECO:0000256" key="2">
    <source>
        <dbReference type="ARBA" id="ARBA00023125"/>
    </source>
</evidence>
<dbReference type="Proteomes" id="UP000233458">
    <property type="component" value="Chromosome"/>
</dbReference>
<proteinExistence type="predicted"/>
<reference evidence="6 7" key="1">
    <citation type="submission" date="2017-10" db="EMBL/GenBank/DDBJ databases">
        <title>Biodiversity and function of Thalassospira species in the particle-attached aromatic-hydrocarbon-degrading consortia from the surface seawater of the China South Sea.</title>
        <authorList>
            <person name="Dong C."/>
            <person name="Liu R."/>
            <person name="Shao Z."/>
        </authorList>
    </citation>
    <scope>NUCLEOTIDE SEQUENCE [LARGE SCALE GENOMIC DNA]</scope>
    <source>
        <strain evidence="6 7">CSC3H3</strain>
    </source>
</reference>
<dbReference type="EMBL" id="CP024199">
    <property type="protein sequence ID" value="AUG52415.1"/>
    <property type="molecule type" value="Genomic_DNA"/>
</dbReference>
<gene>
    <name evidence="6" type="ORF">CSC3H3_06570</name>
</gene>
<dbReference type="Pfam" id="PF12833">
    <property type="entry name" value="HTH_18"/>
    <property type="match status" value="1"/>
</dbReference>
<dbReference type="PROSITE" id="PS01124">
    <property type="entry name" value="HTH_ARAC_FAMILY_2"/>
    <property type="match status" value="1"/>
</dbReference>
<dbReference type="InterPro" id="IPR009594">
    <property type="entry name" value="Tscrpt_reg_HTH_AraC_N"/>
</dbReference>
<keyword evidence="1" id="KW-0805">Transcription regulation</keyword>
<keyword evidence="3" id="KW-0804">Transcription</keyword>
<evidence type="ECO:0000256" key="4">
    <source>
        <dbReference type="SAM" id="MobiDB-lite"/>
    </source>
</evidence>
<dbReference type="InterPro" id="IPR018060">
    <property type="entry name" value="HTH_AraC"/>
</dbReference>
<dbReference type="PANTHER" id="PTHR43436">
    <property type="entry name" value="ARAC-FAMILY TRANSCRIPTIONAL REGULATOR"/>
    <property type="match status" value="1"/>
</dbReference>
<dbReference type="InterPro" id="IPR020449">
    <property type="entry name" value="Tscrpt_reg_AraC-type_HTH"/>
</dbReference>
<evidence type="ECO:0000313" key="7">
    <source>
        <dbReference type="Proteomes" id="UP000233458"/>
    </source>
</evidence>
<feature type="domain" description="HTH araC/xylS-type" evidence="5">
    <location>
        <begin position="271"/>
        <end position="369"/>
    </location>
</feature>
<dbReference type="PANTHER" id="PTHR43436:SF1">
    <property type="entry name" value="TRANSCRIPTIONAL REGULATORY PROTEIN"/>
    <property type="match status" value="1"/>
</dbReference>
<name>A0ABM6Q7B1_9PROT</name>
<keyword evidence="2" id="KW-0238">DNA-binding</keyword>
<dbReference type="PROSITE" id="PS00041">
    <property type="entry name" value="HTH_ARAC_FAMILY_1"/>
    <property type="match status" value="1"/>
</dbReference>
<accession>A0ABM6Q7B1</accession>
<protein>
    <submittedName>
        <fullName evidence="6">AraC family transcriptional regulator CmrA</fullName>
    </submittedName>
</protein>
<dbReference type="SUPFAM" id="SSF46689">
    <property type="entry name" value="Homeodomain-like"/>
    <property type="match status" value="2"/>
</dbReference>
<dbReference type="PRINTS" id="PR00032">
    <property type="entry name" value="HTHARAC"/>
</dbReference>
<evidence type="ECO:0000313" key="6">
    <source>
        <dbReference type="EMBL" id="AUG52415.1"/>
    </source>
</evidence>
<evidence type="ECO:0000256" key="1">
    <source>
        <dbReference type="ARBA" id="ARBA00023015"/>
    </source>
</evidence>